<evidence type="ECO:0000256" key="2">
    <source>
        <dbReference type="ARBA" id="ARBA00022475"/>
    </source>
</evidence>
<protein>
    <submittedName>
        <fullName evidence="7">Uncharacterized protein</fullName>
    </submittedName>
</protein>
<name>Q1DE12_MYXXD</name>
<evidence type="ECO:0000256" key="5">
    <source>
        <dbReference type="ARBA" id="ARBA00023136"/>
    </source>
</evidence>
<keyword evidence="3 6" id="KW-0812">Transmembrane</keyword>
<keyword evidence="2" id="KW-1003">Cell membrane</keyword>
<organism evidence="7 8">
    <name type="scientific">Myxococcus xanthus (strain DK1622)</name>
    <dbReference type="NCBI Taxonomy" id="246197"/>
    <lineage>
        <taxon>Bacteria</taxon>
        <taxon>Pseudomonadati</taxon>
        <taxon>Myxococcota</taxon>
        <taxon>Myxococcia</taxon>
        <taxon>Myxococcales</taxon>
        <taxon>Cystobacterineae</taxon>
        <taxon>Myxococcaceae</taxon>
        <taxon>Myxococcus</taxon>
    </lineage>
</organism>
<reference evidence="7 8" key="1">
    <citation type="journal article" date="2006" name="Proc. Natl. Acad. Sci. U.S.A.">
        <title>Evolution of sensory complexity recorded in a myxobacterial genome.</title>
        <authorList>
            <person name="Goldman B.S."/>
            <person name="Nierman W.C."/>
            <person name="Kaiser D."/>
            <person name="Slater S.C."/>
            <person name="Durkin A.S."/>
            <person name="Eisen J.A."/>
            <person name="Ronning C.M."/>
            <person name="Barbazuk W.B."/>
            <person name="Blanchard M."/>
            <person name="Field C."/>
            <person name="Halling C."/>
            <person name="Hinkle G."/>
            <person name="Iartchuk O."/>
            <person name="Kim H.S."/>
            <person name="Mackenzie C."/>
            <person name="Madupu R."/>
            <person name="Miller N."/>
            <person name="Shvartsbeyn A."/>
            <person name="Sullivan S.A."/>
            <person name="Vaudin M."/>
            <person name="Wiegand R."/>
            <person name="Kaplan H.B."/>
        </authorList>
    </citation>
    <scope>NUCLEOTIDE SEQUENCE [LARGE SCALE GENOMIC DNA]</scope>
    <source>
        <strain evidence="8">DK1622</strain>
    </source>
</reference>
<evidence type="ECO:0000313" key="8">
    <source>
        <dbReference type="Proteomes" id="UP000002402"/>
    </source>
</evidence>
<keyword evidence="4 6" id="KW-1133">Transmembrane helix</keyword>
<evidence type="ECO:0000256" key="6">
    <source>
        <dbReference type="SAM" id="Phobius"/>
    </source>
</evidence>
<dbReference type="KEGG" id="mxa:MXAN_0849"/>
<dbReference type="STRING" id="246197.MXAN_0849"/>
<feature type="transmembrane region" description="Helical" evidence="6">
    <location>
        <begin position="358"/>
        <end position="380"/>
    </location>
</feature>
<dbReference type="EnsemblBacteria" id="ABF88074">
    <property type="protein sequence ID" value="ABF88074"/>
    <property type="gene ID" value="MXAN_0849"/>
</dbReference>
<feature type="transmembrane region" description="Helical" evidence="6">
    <location>
        <begin position="79"/>
        <end position="99"/>
    </location>
</feature>
<evidence type="ECO:0000313" key="7">
    <source>
        <dbReference type="EMBL" id="ABF88074.1"/>
    </source>
</evidence>
<gene>
    <name evidence="7" type="ordered locus">MXAN_0849</name>
</gene>
<dbReference type="GO" id="GO:0005886">
    <property type="term" value="C:plasma membrane"/>
    <property type="evidence" value="ECO:0007669"/>
    <property type="project" value="UniProtKB-SubCell"/>
</dbReference>
<comment type="subcellular location">
    <subcellularLocation>
        <location evidence="1">Cell membrane</location>
        <topology evidence="1">Multi-pass membrane protein</topology>
    </subcellularLocation>
</comment>
<evidence type="ECO:0000256" key="1">
    <source>
        <dbReference type="ARBA" id="ARBA00004651"/>
    </source>
</evidence>
<accession>Q1DE12</accession>
<dbReference type="EMBL" id="CP000113">
    <property type="protein sequence ID" value="ABF88074.1"/>
    <property type="molecule type" value="Genomic_DNA"/>
</dbReference>
<sequence length="395" mass="40676">MSAWGARLSIAGRGPCVAGDRRTDGARQSRPRCSLSVAGNGTARRSMVSNAHGELSLAPPAGAVGAAAPQRVLKRWMVVGLRPVFALAGVGTLALLVHKAGPRELGAVLSGAAPWLPWVVLLELGRQCMDGLATRRAYGPGAGRVPWRVLARAQLIGTAVSSMAPAGRAAAEATKAALLSPYMGGGTATAAAATSQAASLAAGGFISFPCALASYMLTGMSLFTMLMLAHGGLLVLVSVGVRACMRAKRPGAWLVCRFSRWALHAEQFKASARCGSLLPWSPMLAFLCSRLFQVAQYGVLTYAVGIDTSLVQAFFAQGLYLCALAVGSLVPGQVGVSDGAFALAAGVLDTTAARAMSVALLGHLVQLLFVLVGALIPLVWRIRAPLPVAPAPACR</sequence>
<dbReference type="HOGENOM" id="CLU_773198_0_0_7"/>
<keyword evidence="8" id="KW-1185">Reference proteome</keyword>
<evidence type="ECO:0000256" key="4">
    <source>
        <dbReference type="ARBA" id="ARBA00022989"/>
    </source>
</evidence>
<keyword evidence="5 6" id="KW-0472">Membrane</keyword>
<dbReference type="Pfam" id="PF03706">
    <property type="entry name" value="LPG_synthase_TM"/>
    <property type="match status" value="1"/>
</dbReference>
<feature type="transmembrane region" description="Helical" evidence="6">
    <location>
        <begin position="222"/>
        <end position="241"/>
    </location>
</feature>
<proteinExistence type="predicted"/>
<evidence type="ECO:0000256" key="3">
    <source>
        <dbReference type="ARBA" id="ARBA00022692"/>
    </source>
</evidence>
<dbReference type="AlphaFoldDB" id="Q1DE12"/>
<dbReference type="InterPro" id="IPR022791">
    <property type="entry name" value="L-PG_synthase/AglD"/>
</dbReference>
<dbReference type="eggNOG" id="COG0392">
    <property type="taxonomic scope" value="Bacteria"/>
</dbReference>
<dbReference type="Proteomes" id="UP000002402">
    <property type="component" value="Chromosome"/>
</dbReference>